<dbReference type="SUPFAM" id="SSF53748">
    <property type="entry name" value="Phosphoglycerate kinase"/>
    <property type="match status" value="1"/>
</dbReference>
<evidence type="ECO:0000256" key="3">
    <source>
        <dbReference type="ARBA" id="ARBA00022679"/>
    </source>
</evidence>
<comment type="caution">
    <text evidence="8">The sequence shown here is derived from an EMBL/GenBank/DDBJ whole genome shotgun (WGS) entry which is preliminary data.</text>
</comment>
<dbReference type="GO" id="GO:0005829">
    <property type="term" value="C:cytosol"/>
    <property type="evidence" value="ECO:0007669"/>
    <property type="project" value="TreeGrafter"/>
</dbReference>
<gene>
    <name evidence="8" type="ORF">ENN92_01180</name>
</gene>
<dbReference type="GO" id="GO:0006096">
    <property type="term" value="P:glycolytic process"/>
    <property type="evidence" value="ECO:0007669"/>
    <property type="project" value="InterPro"/>
</dbReference>
<keyword evidence="6" id="KW-0067">ATP-binding</keyword>
<dbReference type="PANTHER" id="PTHR11406:SF23">
    <property type="entry name" value="PHOSPHOGLYCERATE KINASE 1, CHLOROPLASTIC-RELATED"/>
    <property type="match status" value="1"/>
</dbReference>
<dbReference type="InterPro" id="IPR036043">
    <property type="entry name" value="Phosphoglycerate_kinase_sf"/>
</dbReference>
<accession>A0A7C1DJS6</accession>
<keyword evidence="3 7" id="KW-0808">Transferase</keyword>
<dbReference type="PANTHER" id="PTHR11406">
    <property type="entry name" value="PHOSPHOGLYCERATE KINASE"/>
    <property type="match status" value="1"/>
</dbReference>
<name>A0A7C1DJS6_UNCKA</name>
<sequence>MQTLKNLNTSQLTKSKKALIRADLDVPFPSNGEILEPYRLAALLPTLQFLLEKKIHPVICGHIGRPQGKEDPKLSTNNLKPFFDSQIGANNYSLLENLRFDAREDTDSPDLAEEFAKELISTTQAEVFINESFATCHRSATSITQFPKMLPSFAGLRLAQEVETLSSALTNSENPKIAIVGGVKSSKKEAVYALAEKFDTVLVVGKLAKTPQDPENPKVLYPVDYSGEGLDIGAKTAEIYAKTLFTARTVVWAGPAGAYDQGYFEGSRQIAKAILSSKAFSIIGGGDTIFCLNQLKMLEDFDFVSTGGGAMLDFLAGKKLPGLVALSYYE</sequence>
<evidence type="ECO:0000256" key="1">
    <source>
        <dbReference type="ARBA" id="ARBA00000642"/>
    </source>
</evidence>
<dbReference type="EMBL" id="DSDM01000072">
    <property type="protein sequence ID" value="HDQ88742.1"/>
    <property type="molecule type" value="Genomic_DNA"/>
</dbReference>
<evidence type="ECO:0000256" key="4">
    <source>
        <dbReference type="ARBA" id="ARBA00022741"/>
    </source>
</evidence>
<evidence type="ECO:0000256" key="2">
    <source>
        <dbReference type="ARBA" id="ARBA00013061"/>
    </source>
</evidence>
<evidence type="ECO:0000313" key="8">
    <source>
        <dbReference type="EMBL" id="HDQ88742.1"/>
    </source>
</evidence>
<comment type="catalytic activity">
    <reaction evidence="1 7">
        <text>(2R)-3-phosphoglycerate + ATP = (2R)-3-phospho-glyceroyl phosphate + ADP</text>
        <dbReference type="Rhea" id="RHEA:14801"/>
        <dbReference type="ChEBI" id="CHEBI:30616"/>
        <dbReference type="ChEBI" id="CHEBI:57604"/>
        <dbReference type="ChEBI" id="CHEBI:58272"/>
        <dbReference type="ChEBI" id="CHEBI:456216"/>
        <dbReference type="EC" id="2.7.2.3"/>
    </reaction>
</comment>
<dbReference type="Proteomes" id="UP000886066">
    <property type="component" value="Unassembled WGS sequence"/>
</dbReference>
<organism evidence="8">
    <name type="scientific">candidate division WWE3 bacterium</name>
    <dbReference type="NCBI Taxonomy" id="2053526"/>
    <lineage>
        <taxon>Bacteria</taxon>
        <taxon>Katanobacteria</taxon>
    </lineage>
</organism>
<dbReference type="Gene3D" id="3.40.50.1260">
    <property type="entry name" value="Phosphoglycerate kinase, N-terminal domain"/>
    <property type="match status" value="4"/>
</dbReference>
<proteinExistence type="inferred from homology"/>
<reference evidence="8" key="1">
    <citation type="journal article" date="2020" name="mSystems">
        <title>Genome- and Community-Level Interaction Insights into Carbon Utilization and Element Cycling Functions of Hydrothermarchaeota in Hydrothermal Sediment.</title>
        <authorList>
            <person name="Zhou Z."/>
            <person name="Liu Y."/>
            <person name="Xu W."/>
            <person name="Pan J."/>
            <person name="Luo Z.H."/>
            <person name="Li M."/>
        </authorList>
    </citation>
    <scope>NUCLEOTIDE SEQUENCE [LARGE SCALE GENOMIC DNA]</scope>
    <source>
        <strain evidence="8">SpSt-1219</strain>
    </source>
</reference>
<dbReference type="Pfam" id="PF00162">
    <property type="entry name" value="PGK"/>
    <property type="match status" value="2"/>
</dbReference>
<dbReference type="GO" id="GO:0043531">
    <property type="term" value="F:ADP binding"/>
    <property type="evidence" value="ECO:0007669"/>
    <property type="project" value="TreeGrafter"/>
</dbReference>
<dbReference type="EC" id="2.7.2.3" evidence="2 7"/>
<dbReference type="GO" id="GO:0005524">
    <property type="term" value="F:ATP binding"/>
    <property type="evidence" value="ECO:0007669"/>
    <property type="project" value="UniProtKB-KW"/>
</dbReference>
<protein>
    <recommendedName>
        <fullName evidence="2 7">Phosphoglycerate kinase</fullName>
        <ecNumber evidence="2 7">2.7.2.3</ecNumber>
    </recommendedName>
</protein>
<dbReference type="InterPro" id="IPR001576">
    <property type="entry name" value="Phosphoglycerate_kinase"/>
</dbReference>
<dbReference type="GO" id="GO:0004618">
    <property type="term" value="F:phosphoglycerate kinase activity"/>
    <property type="evidence" value="ECO:0007669"/>
    <property type="project" value="UniProtKB-EC"/>
</dbReference>
<evidence type="ECO:0000256" key="6">
    <source>
        <dbReference type="ARBA" id="ARBA00022840"/>
    </source>
</evidence>
<dbReference type="AlphaFoldDB" id="A0A7C1DJS6"/>
<dbReference type="GO" id="GO:0006094">
    <property type="term" value="P:gluconeogenesis"/>
    <property type="evidence" value="ECO:0007669"/>
    <property type="project" value="TreeGrafter"/>
</dbReference>
<keyword evidence="5 7" id="KW-0418">Kinase</keyword>
<comment type="similarity">
    <text evidence="7">Belongs to the phosphoglycerate kinase family.</text>
</comment>
<dbReference type="PRINTS" id="PR00477">
    <property type="entry name" value="PHGLYCKINASE"/>
</dbReference>
<dbReference type="InterPro" id="IPR015824">
    <property type="entry name" value="Phosphoglycerate_kinase_N"/>
</dbReference>
<evidence type="ECO:0000256" key="5">
    <source>
        <dbReference type="ARBA" id="ARBA00022777"/>
    </source>
</evidence>
<evidence type="ECO:0000256" key="7">
    <source>
        <dbReference type="RuleBase" id="RU000532"/>
    </source>
</evidence>
<keyword evidence="4" id="KW-0547">Nucleotide-binding</keyword>